<accession>A0A9N9I8E4</accession>
<organism evidence="1 2">
    <name type="scientific">Funneliformis mosseae</name>
    <name type="common">Endomycorrhizal fungus</name>
    <name type="synonym">Glomus mosseae</name>
    <dbReference type="NCBI Taxonomy" id="27381"/>
    <lineage>
        <taxon>Eukaryota</taxon>
        <taxon>Fungi</taxon>
        <taxon>Fungi incertae sedis</taxon>
        <taxon>Mucoromycota</taxon>
        <taxon>Glomeromycotina</taxon>
        <taxon>Glomeromycetes</taxon>
        <taxon>Glomerales</taxon>
        <taxon>Glomeraceae</taxon>
        <taxon>Funneliformis</taxon>
    </lineage>
</organism>
<keyword evidence="2" id="KW-1185">Reference proteome</keyword>
<gene>
    <name evidence="1" type="ORF">FMOSSE_LOCUS15271</name>
</gene>
<reference evidence="1" key="1">
    <citation type="submission" date="2021-06" db="EMBL/GenBank/DDBJ databases">
        <authorList>
            <person name="Kallberg Y."/>
            <person name="Tangrot J."/>
            <person name="Rosling A."/>
        </authorList>
    </citation>
    <scope>NUCLEOTIDE SEQUENCE</scope>
    <source>
        <strain evidence="1">87-6 pot B 2015</strain>
    </source>
</reference>
<dbReference type="Proteomes" id="UP000789375">
    <property type="component" value="Unassembled WGS sequence"/>
</dbReference>
<sequence length="66" mass="7822">VKGNKEHSECLGYLCDCEEFYTDEPRFDKSAIYEKLLEGVLFRPYFIDLELVHIFVFKIAKSKNNQ</sequence>
<proteinExistence type="predicted"/>
<dbReference type="EMBL" id="CAJVPP010014735">
    <property type="protein sequence ID" value="CAG8725025.1"/>
    <property type="molecule type" value="Genomic_DNA"/>
</dbReference>
<name>A0A9N9I8E4_FUNMO</name>
<evidence type="ECO:0000313" key="2">
    <source>
        <dbReference type="Proteomes" id="UP000789375"/>
    </source>
</evidence>
<dbReference type="AlphaFoldDB" id="A0A9N9I8E4"/>
<feature type="non-terminal residue" evidence="1">
    <location>
        <position position="66"/>
    </location>
</feature>
<protein>
    <submittedName>
        <fullName evidence="1">8913_t:CDS:1</fullName>
    </submittedName>
</protein>
<comment type="caution">
    <text evidence="1">The sequence shown here is derived from an EMBL/GenBank/DDBJ whole genome shotgun (WGS) entry which is preliminary data.</text>
</comment>
<evidence type="ECO:0000313" key="1">
    <source>
        <dbReference type="EMBL" id="CAG8725025.1"/>
    </source>
</evidence>